<dbReference type="RefSeq" id="WP_077691044.1">
    <property type="nucleotide sequence ID" value="NZ_MCOK01000001.1"/>
</dbReference>
<gene>
    <name evidence="2" type="ORF">NOSIN_13145</name>
</gene>
<feature type="transmembrane region" description="Helical" evidence="1">
    <location>
        <begin position="133"/>
        <end position="159"/>
    </location>
</feature>
<evidence type="ECO:0000313" key="2">
    <source>
        <dbReference type="EMBL" id="OOC54636.1"/>
    </source>
</evidence>
<reference evidence="3" key="1">
    <citation type="submission" date="2016-08" db="EMBL/GenBank/DDBJ databases">
        <authorList>
            <person name="Tokovenko B."/>
            <person name="Kalinowski J."/>
        </authorList>
    </citation>
    <scope>NUCLEOTIDE SEQUENCE [LARGE SCALE GENOMIC DNA]</scope>
    <source>
        <strain evidence="3">UTMC102</strain>
    </source>
</reference>
<name>A0A1V3C295_9ACTN</name>
<keyword evidence="3" id="KW-1185">Reference proteome</keyword>
<dbReference type="Proteomes" id="UP000189004">
    <property type="component" value="Unassembled WGS sequence"/>
</dbReference>
<dbReference type="EMBL" id="MCOK01000001">
    <property type="protein sequence ID" value="OOC54636.1"/>
    <property type="molecule type" value="Genomic_DNA"/>
</dbReference>
<dbReference type="OrthoDB" id="327431at2"/>
<feature type="transmembrane region" description="Helical" evidence="1">
    <location>
        <begin position="65"/>
        <end position="87"/>
    </location>
</feature>
<evidence type="ECO:0000256" key="1">
    <source>
        <dbReference type="SAM" id="Phobius"/>
    </source>
</evidence>
<keyword evidence="1" id="KW-1133">Transmembrane helix</keyword>
<protein>
    <submittedName>
        <fullName evidence="2">Permease</fullName>
    </submittedName>
</protein>
<proteinExistence type="predicted"/>
<sequence length="193" mass="20184">MLAGHFGVAGIVRALRPEIPMGALLVATQLPDLVFLPLAALGIEVGEPAEPGLSGYGSLLITAEYSHALVGDLVLALLVGGLTHVFLRDRWGRDAGVVLGGVVFSHWLLDLLVHRPDLVVLPGGAGGLPLLGLGLWEFPAVTAVVEGALVLAGTVLYAWRTFRDQPSRTRAWLYGAGVGLLLVGSLLFDLLGT</sequence>
<accession>A0A1V3C295</accession>
<evidence type="ECO:0000313" key="3">
    <source>
        <dbReference type="Proteomes" id="UP000189004"/>
    </source>
</evidence>
<feature type="transmembrane region" description="Helical" evidence="1">
    <location>
        <begin position="171"/>
        <end position="191"/>
    </location>
</feature>
<keyword evidence="1" id="KW-0812">Transmembrane</keyword>
<feature type="transmembrane region" description="Helical" evidence="1">
    <location>
        <begin position="94"/>
        <end position="113"/>
    </location>
</feature>
<dbReference type="AlphaFoldDB" id="A0A1V3C295"/>
<keyword evidence="1" id="KW-0472">Membrane</keyword>
<comment type="caution">
    <text evidence="2">The sequence shown here is derived from an EMBL/GenBank/DDBJ whole genome shotgun (WGS) entry which is preliminary data.</text>
</comment>
<dbReference type="STRING" id="501010.NOSIN_13145"/>
<organism evidence="2 3">
    <name type="scientific">Nocardiopsis sinuspersici</name>
    <dbReference type="NCBI Taxonomy" id="501010"/>
    <lineage>
        <taxon>Bacteria</taxon>
        <taxon>Bacillati</taxon>
        <taxon>Actinomycetota</taxon>
        <taxon>Actinomycetes</taxon>
        <taxon>Streptosporangiales</taxon>
        <taxon>Nocardiopsidaceae</taxon>
        <taxon>Nocardiopsis</taxon>
    </lineage>
</organism>